<dbReference type="InterPro" id="IPR008258">
    <property type="entry name" value="Transglycosylase_SLT_dom_1"/>
</dbReference>
<dbReference type="InterPro" id="IPR000189">
    <property type="entry name" value="Transglyc_AS"/>
</dbReference>
<feature type="coiled-coil region" evidence="2">
    <location>
        <begin position="52"/>
        <end position="79"/>
    </location>
</feature>
<evidence type="ECO:0000256" key="3">
    <source>
        <dbReference type="SAM" id="SignalP"/>
    </source>
</evidence>
<dbReference type="Pfam" id="PF01476">
    <property type="entry name" value="LysM"/>
    <property type="match status" value="2"/>
</dbReference>
<name>A0A9D9HKW2_9BACT</name>
<reference evidence="5" key="2">
    <citation type="journal article" date="2021" name="PeerJ">
        <title>Extensive microbial diversity within the chicken gut microbiome revealed by metagenomics and culture.</title>
        <authorList>
            <person name="Gilroy R."/>
            <person name="Ravi A."/>
            <person name="Getino M."/>
            <person name="Pursley I."/>
            <person name="Horton D.L."/>
            <person name="Alikhan N.F."/>
            <person name="Baker D."/>
            <person name="Gharbi K."/>
            <person name="Hall N."/>
            <person name="Watson M."/>
            <person name="Adriaenssens E.M."/>
            <person name="Foster-Nyarko E."/>
            <person name="Jarju S."/>
            <person name="Secka A."/>
            <person name="Antonio M."/>
            <person name="Oren A."/>
            <person name="Chaudhuri R.R."/>
            <person name="La Ragione R."/>
            <person name="Hildebrand F."/>
            <person name="Pallen M.J."/>
        </authorList>
    </citation>
    <scope>NUCLEOTIDE SEQUENCE</scope>
    <source>
        <strain evidence="5">B1-3475</strain>
    </source>
</reference>
<dbReference type="Gene3D" id="1.10.530.10">
    <property type="match status" value="1"/>
</dbReference>
<dbReference type="Proteomes" id="UP000823617">
    <property type="component" value="Unassembled WGS sequence"/>
</dbReference>
<keyword evidence="3" id="KW-0732">Signal</keyword>
<dbReference type="GO" id="GO:0008933">
    <property type="term" value="F:peptidoglycan lytic transglycosylase activity"/>
    <property type="evidence" value="ECO:0007669"/>
    <property type="project" value="InterPro"/>
</dbReference>
<feature type="chain" id="PRO_5038406740" evidence="3">
    <location>
        <begin position="25"/>
        <end position="578"/>
    </location>
</feature>
<dbReference type="SMART" id="SM00257">
    <property type="entry name" value="LysM"/>
    <property type="match status" value="2"/>
</dbReference>
<dbReference type="PANTHER" id="PTHR37423">
    <property type="entry name" value="SOLUBLE LYTIC MUREIN TRANSGLYCOSYLASE-RELATED"/>
    <property type="match status" value="1"/>
</dbReference>
<dbReference type="GO" id="GO:0000270">
    <property type="term" value="P:peptidoglycan metabolic process"/>
    <property type="evidence" value="ECO:0007669"/>
    <property type="project" value="InterPro"/>
</dbReference>
<evidence type="ECO:0000256" key="2">
    <source>
        <dbReference type="SAM" id="Coils"/>
    </source>
</evidence>
<dbReference type="InterPro" id="IPR018392">
    <property type="entry name" value="LysM"/>
</dbReference>
<evidence type="ECO:0000259" key="4">
    <source>
        <dbReference type="PROSITE" id="PS51782"/>
    </source>
</evidence>
<dbReference type="InterPro" id="IPR023346">
    <property type="entry name" value="Lysozyme-like_dom_sf"/>
</dbReference>
<sequence>MNIIHNFKGIYVLASAVALTAATASGQAATAAPGQDNTPRKSIFQNNNRRSRTYLQKENRRLESVIDSLEAELSRYHDEMRINDSIADEIMDIYDENEDKSAAGLNPEDYTAEVSDSLLNIWYLHNQISSQEVPEYDMDSVRFESNVPDEIYIARLKAMNSYIPLPYNDIVKNYIILYSEKMPSRMPKILGLAQYYMPLFEEILNEHDVPEELKAMAVIESALNPTAVSRAGAKGMWQFMYSTAKLYGLHIDSFVDERLDPVKSAHAAAEYLKDAYNIFGDWNLAIASYNCGAGNVNRAIRRSGGKRNFWDIYPYLPRETRGYVPAFVGALYTMTYYKEHGIVPENIEIPAHIDTFHIHKMLHFKQVSALTGAPEQELKNLNPQYRHEIVPGNDRDYILRLPYTYTNAFIDNEDSLYTYKADEYFNPVVIKKIKDGGDGERIIHRVRSGEVLGRIAMRYHVSVRQIKRWNNLRSDNIRIGQRLVIYRGGNGPATSTASASSSSSSSSAAKSVTAQKSAAQNSGQNSNAAYTIYVVKSGDSLYSIAKHYPGISAQNIMDYNGISSKIKPGMKIKIPKKA</sequence>
<dbReference type="GO" id="GO:0016020">
    <property type="term" value="C:membrane"/>
    <property type="evidence" value="ECO:0007669"/>
    <property type="project" value="InterPro"/>
</dbReference>
<dbReference type="EMBL" id="JADIMK010000048">
    <property type="protein sequence ID" value="MBO8455715.1"/>
    <property type="molecule type" value="Genomic_DNA"/>
</dbReference>
<keyword evidence="2" id="KW-0175">Coiled coil</keyword>
<feature type="domain" description="LysM" evidence="4">
    <location>
        <begin position="531"/>
        <end position="574"/>
    </location>
</feature>
<dbReference type="SUPFAM" id="SSF53955">
    <property type="entry name" value="Lysozyme-like"/>
    <property type="match status" value="1"/>
</dbReference>
<evidence type="ECO:0000313" key="5">
    <source>
        <dbReference type="EMBL" id="MBO8455715.1"/>
    </source>
</evidence>
<dbReference type="Gene3D" id="3.10.350.10">
    <property type="entry name" value="LysM domain"/>
    <property type="match status" value="2"/>
</dbReference>
<dbReference type="PROSITE" id="PS00922">
    <property type="entry name" value="TRANSGLYCOSYLASE"/>
    <property type="match status" value="1"/>
</dbReference>
<dbReference type="SUPFAM" id="SSF54106">
    <property type="entry name" value="LysM domain"/>
    <property type="match status" value="2"/>
</dbReference>
<proteinExistence type="inferred from homology"/>
<feature type="domain" description="LysM" evidence="4">
    <location>
        <begin position="442"/>
        <end position="485"/>
    </location>
</feature>
<feature type="signal peptide" evidence="3">
    <location>
        <begin position="1"/>
        <end position="24"/>
    </location>
</feature>
<evidence type="ECO:0000313" key="6">
    <source>
        <dbReference type="Proteomes" id="UP000823617"/>
    </source>
</evidence>
<reference evidence="5" key="1">
    <citation type="submission" date="2020-10" db="EMBL/GenBank/DDBJ databases">
        <authorList>
            <person name="Gilroy R."/>
        </authorList>
    </citation>
    <scope>NUCLEOTIDE SEQUENCE</scope>
    <source>
        <strain evidence="5">B1-3475</strain>
    </source>
</reference>
<dbReference type="InterPro" id="IPR036779">
    <property type="entry name" value="LysM_dom_sf"/>
</dbReference>
<evidence type="ECO:0000256" key="1">
    <source>
        <dbReference type="ARBA" id="ARBA00007734"/>
    </source>
</evidence>
<dbReference type="PANTHER" id="PTHR37423:SF2">
    <property type="entry name" value="MEMBRANE-BOUND LYTIC MUREIN TRANSGLYCOSYLASE C"/>
    <property type="match status" value="1"/>
</dbReference>
<organism evidence="5 6">
    <name type="scientific">Candidatus Cryptobacteroides intestinigallinarum</name>
    <dbReference type="NCBI Taxonomy" id="2840767"/>
    <lineage>
        <taxon>Bacteria</taxon>
        <taxon>Pseudomonadati</taxon>
        <taxon>Bacteroidota</taxon>
        <taxon>Bacteroidia</taxon>
        <taxon>Bacteroidales</taxon>
        <taxon>Candidatus Cryptobacteroides</taxon>
    </lineage>
</organism>
<dbReference type="AlphaFoldDB" id="A0A9D9HKW2"/>
<comment type="similarity">
    <text evidence="1">Belongs to the transglycosylase Slt family.</text>
</comment>
<dbReference type="Pfam" id="PF01464">
    <property type="entry name" value="SLT"/>
    <property type="match status" value="1"/>
</dbReference>
<protein>
    <submittedName>
        <fullName evidence="5">LysM peptidoglycan-binding domain-containing protein</fullName>
    </submittedName>
</protein>
<dbReference type="CDD" id="cd00118">
    <property type="entry name" value="LysM"/>
    <property type="match status" value="2"/>
</dbReference>
<accession>A0A9D9HKW2</accession>
<dbReference type="CDD" id="cd16894">
    <property type="entry name" value="MltD-like"/>
    <property type="match status" value="1"/>
</dbReference>
<gene>
    <name evidence="5" type="ORF">IAC08_04865</name>
</gene>
<dbReference type="PROSITE" id="PS51782">
    <property type="entry name" value="LYSM"/>
    <property type="match status" value="2"/>
</dbReference>
<comment type="caution">
    <text evidence="5">The sequence shown here is derived from an EMBL/GenBank/DDBJ whole genome shotgun (WGS) entry which is preliminary data.</text>
</comment>